<feature type="region of interest" description="Disordered" evidence="6">
    <location>
        <begin position="657"/>
        <end position="696"/>
    </location>
</feature>
<evidence type="ECO:0000313" key="9">
    <source>
        <dbReference type="EMBL" id="EFO24564.2"/>
    </source>
</evidence>
<dbReference type="InterPro" id="IPR038900">
    <property type="entry name" value="TMC"/>
</dbReference>
<evidence type="ECO:0000256" key="7">
    <source>
        <dbReference type="SAM" id="Phobius"/>
    </source>
</evidence>
<feature type="transmembrane region" description="Helical" evidence="7">
    <location>
        <begin position="180"/>
        <end position="201"/>
    </location>
</feature>
<dbReference type="PANTHER" id="PTHR23302">
    <property type="entry name" value="TRANSMEMBRANE CHANNEL-RELATED"/>
    <property type="match status" value="1"/>
</dbReference>
<dbReference type="InParanoid" id="A0A1S0U3S4"/>
<organism evidence="9">
    <name type="scientific">Loa loa</name>
    <name type="common">Eye worm</name>
    <name type="synonym">Filaria loa</name>
    <dbReference type="NCBI Taxonomy" id="7209"/>
    <lineage>
        <taxon>Eukaryota</taxon>
        <taxon>Metazoa</taxon>
        <taxon>Ecdysozoa</taxon>
        <taxon>Nematoda</taxon>
        <taxon>Chromadorea</taxon>
        <taxon>Rhabditida</taxon>
        <taxon>Spirurina</taxon>
        <taxon>Spiruromorpha</taxon>
        <taxon>Filarioidea</taxon>
        <taxon>Onchocercidae</taxon>
        <taxon>Loa</taxon>
    </lineage>
</organism>
<feature type="region of interest" description="Disordered" evidence="6">
    <location>
        <begin position="386"/>
        <end position="427"/>
    </location>
</feature>
<evidence type="ECO:0000256" key="4">
    <source>
        <dbReference type="ARBA" id="ARBA00022989"/>
    </source>
</evidence>
<dbReference type="GeneID" id="9941318"/>
<gene>
    <name evidence="9" type="ORF">LOAG_03921</name>
</gene>
<evidence type="ECO:0000256" key="1">
    <source>
        <dbReference type="ARBA" id="ARBA00004141"/>
    </source>
</evidence>
<comment type="subcellular location">
    <subcellularLocation>
        <location evidence="1">Membrane</location>
        <topology evidence="1">Multi-pass membrane protein</topology>
    </subcellularLocation>
</comment>
<dbReference type="CTD" id="9941318"/>
<dbReference type="Pfam" id="PF07810">
    <property type="entry name" value="TMC"/>
    <property type="match status" value="1"/>
</dbReference>
<comment type="similarity">
    <text evidence="2">Belongs to the TMC family.</text>
</comment>
<name>A0A1S0U3S4_LOALO</name>
<accession>A0A1S0U3S4</accession>
<evidence type="ECO:0000256" key="2">
    <source>
        <dbReference type="ARBA" id="ARBA00006510"/>
    </source>
</evidence>
<reference evidence="9" key="1">
    <citation type="submission" date="2012-04" db="EMBL/GenBank/DDBJ databases">
        <title>The Genome Sequence of Loa loa.</title>
        <authorList>
            <consortium name="The Broad Institute Genome Sequencing Platform"/>
            <consortium name="Broad Institute Genome Sequencing Center for Infectious Disease"/>
            <person name="Nutman T.B."/>
            <person name="Fink D.L."/>
            <person name="Russ C."/>
            <person name="Young S."/>
            <person name="Zeng Q."/>
            <person name="Gargeya S."/>
            <person name="Alvarado L."/>
            <person name="Berlin A."/>
            <person name="Chapman S.B."/>
            <person name="Chen Z."/>
            <person name="Freedman E."/>
            <person name="Gellesch M."/>
            <person name="Goldberg J."/>
            <person name="Griggs A."/>
            <person name="Gujja S."/>
            <person name="Heilman E.R."/>
            <person name="Heiman D."/>
            <person name="Howarth C."/>
            <person name="Mehta T."/>
            <person name="Neiman D."/>
            <person name="Pearson M."/>
            <person name="Roberts A."/>
            <person name="Saif S."/>
            <person name="Shea T."/>
            <person name="Shenoy N."/>
            <person name="Sisk P."/>
            <person name="Stolte C."/>
            <person name="Sykes S."/>
            <person name="White J."/>
            <person name="Yandava C."/>
            <person name="Haas B."/>
            <person name="Henn M.R."/>
            <person name="Nusbaum C."/>
            <person name="Birren B."/>
        </authorList>
    </citation>
    <scope>NUCLEOTIDE SEQUENCE [LARGE SCALE GENOMIC DNA]</scope>
</reference>
<feature type="region of interest" description="Disordered" evidence="6">
    <location>
        <begin position="583"/>
        <end position="610"/>
    </location>
</feature>
<feature type="compositionally biased region" description="Low complexity" evidence="6">
    <location>
        <begin position="386"/>
        <end position="396"/>
    </location>
</feature>
<evidence type="ECO:0000256" key="5">
    <source>
        <dbReference type="ARBA" id="ARBA00023136"/>
    </source>
</evidence>
<feature type="compositionally biased region" description="Polar residues" evidence="6">
    <location>
        <begin position="583"/>
        <end position="598"/>
    </location>
</feature>
<proteinExistence type="inferred from homology"/>
<dbReference type="PANTHER" id="PTHR23302:SF40">
    <property type="entry name" value="TRANSMEMBRANE CHANNEL-LIKE PROTEIN"/>
    <property type="match status" value="1"/>
</dbReference>
<keyword evidence="5 7" id="KW-0472">Membrane</keyword>
<dbReference type="GO" id="GO:0005886">
    <property type="term" value="C:plasma membrane"/>
    <property type="evidence" value="ECO:0007669"/>
    <property type="project" value="InterPro"/>
</dbReference>
<dbReference type="KEGG" id="loa:LOAG_03921"/>
<sequence length="724" mass="82572">MDRMTEGILERKISSNGSRKIILDNKYFKGPSGVLNNKTLYHIGKQALIGDEAEMGNNFCWETMIGQEIAKLVTMDLIITIASIFIIDFFRDLWIKYCNSWWCWNMETTFPEYGEFKVAENVLHIINNQGMVWLGLFFAPLLPALNNLKLIILMYIRGWACMTCNVPAREIFRASRSSNFYLMVLLLWLLLCTLPVGYVIASKKPSSSCGPFAGYARFYNVLTQMLEDRLDRKVIGWLRYIASPGVVIPVLLLLMLIIYFLVSLVRGLRKTNNDLQQQLIHERTEEKKKIFELAGTAKRKISQKDRQEKKQAITYLPLVEQKRREPWRFYNGQDHDSSLCVTDETSTMTTPNSGQSLSPKNLKTRQPLPQLMIQQEPVKIPKPLQQQITQQNMDDQSASGSETESKRLFPPSSTNMTDWFKHDDGEDSELQSYNVESDVVEEATSEEVRNLMQRLTKSMHGSVVVSSKNGASGIIGPVTVFFPASSVKRSNSQSGLSQYYLSSPFPRNKLADSSLFNKPSQHEPKTSKAIPSLAQSYVSSIHQSQSKDEIHIPTSQLHFPPTAPKDGSVANQVTFKAELRMPQITNTQTKQSKTSRPSNRLRESSTEDMNREFVPWPSAKEVRPELSRFLLGQQKPESDFGNDHPSKCITSHSSCMKTEDFEDPSSASQQHQRRFRISVSPTRRFQTQSGPSESDTDTRYIISSVSFLLWLQFFMSKFDHTEFS</sequence>
<dbReference type="OrthoDB" id="5831905at2759"/>
<dbReference type="RefSeq" id="XP_020303209.1">
    <property type="nucleotide sequence ID" value="XM_020446452.1"/>
</dbReference>
<evidence type="ECO:0000256" key="3">
    <source>
        <dbReference type="ARBA" id="ARBA00022692"/>
    </source>
</evidence>
<keyword evidence="4 7" id="KW-1133">Transmembrane helix</keyword>
<feature type="compositionally biased region" description="Polar residues" evidence="6">
    <location>
        <begin position="679"/>
        <end position="693"/>
    </location>
</feature>
<evidence type="ECO:0000256" key="6">
    <source>
        <dbReference type="SAM" id="MobiDB-lite"/>
    </source>
</evidence>
<dbReference type="EMBL" id="JH712239">
    <property type="protein sequence ID" value="EFO24564.2"/>
    <property type="molecule type" value="Genomic_DNA"/>
</dbReference>
<evidence type="ECO:0000259" key="8">
    <source>
        <dbReference type="Pfam" id="PF07810"/>
    </source>
</evidence>
<dbReference type="AlphaFoldDB" id="A0A1S0U3S4"/>
<feature type="transmembrane region" description="Helical" evidence="7">
    <location>
        <begin position="72"/>
        <end position="90"/>
    </location>
</feature>
<protein>
    <recommendedName>
        <fullName evidence="8">TMC domain-containing protein</fullName>
    </recommendedName>
</protein>
<keyword evidence="3 7" id="KW-0812">Transmembrane</keyword>
<feature type="domain" description="TMC" evidence="8">
    <location>
        <begin position="60"/>
        <end position="175"/>
    </location>
</feature>
<dbReference type="OMA" id="NNFCWET"/>
<feature type="compositionally biased region" description="Basic and acidic residues" evidence="6">
    <location>
        <begin position="600"/>
        <end position="610"/>
    </location>
</feature>
<dbReference type="InterPro" id="IPR012496">
    <property type="entry name" value="TMC_dom"/>
</dbReference>
<feature type="transmembrane region" description="Helical" evidence="7">
    <location>
        <begin position="237"/>
        <end position="262"/>
    </location>
</feature>
<dbReference type="GO" id="GO:0008381">
    <property type="term" value="F:mechanosensitive monoatomic ion channel activity"/>
    <property type="evidence" value="ECO:0007669"/>
    <property type="project" value="TreeGrafter"/>
</dbReference>